<dbReference type="Proteomes" id="UP000671908">
    <property type="component" value="Chromosome"/>
</dbReference>
<proteinExistence type="predicted"/>
<evidence type="ECO:0000259" key="1">
    <source>
        <dbReference type="Pfam" id="PF01850"/>
    </source>
</evidence>
<dbReference type="SUPFAM" id="SSF88723">
    <property type="entry name" value="PIN domain-like"/>
    <property type="match status" value="1"/>
</dbReference>
<dbReference type="AlphaFoldDB" id="A0A975F7E5"/>
<sequence>MLDFKIDIPRLKTVLENEEFIYLFPTEYDAERIKNLPDIHKDPFDRLLIAQAKENELTMITRDENIPLYEIKTIW</sequence>
<dbReference type="EMBL" id="CP054142">
    <property type="protein sequence ID" value="QTQ15159.1"/>
    <property type="molecule type" value="Genomic_DNA"/>
</dbReference>
<keyword evidence="3" id="KW-1185">Reference proteome</keyword>
<dbReference type="Pfam" id="PF01850">
    <property type="entry name" value="PIN"/>
    <property type="match status" value="1"/>
</dbReference>
<dbReference type="InterPro" id="IPR029060">
    <property type="entry name" value="PIN-like_dom_sf"/>
</dbReference>
<dbReference type="InterPro" id="IPR002716">
    <property type="entry name" value="PIN_dom"/>
</dbReference>
<accession>A0A975F7E5</accession>
<reference evidence="2 3" key="1">
    <citation type="journal article" date="2021" name="Microbiol. Resour. Announc.">
        <title>Complete Genome Sequences of Three Human Oral Treponema parvum Isolates.</title>
        <authorList>
            <person name="Zeng H."/>
            <person name="Watt R.M."/>
        </authorList>
    </citation>
    <scope>NUCLEOTIDE SEQUENCE [LARGE SCALE GENOMIC DNA]</scope>
    <source>
        <strain evidence="2 3">ATCC 700770</strain>
    </source>
</reference>
<dbReference type="InterPro" id="IPR052919">
    <property type="entry name" value="TA_system_RNase"/>
</dbReference>
<dbReference type="PANTHER" id="PTHR36173">
    <property type="entry name" value="RIBONUCLEASE VAPC16-RELATED"/>
    <property type="match status" value="1"/>
</dbReference>
<evidence type="ECO:0000313" key="3">
    <source>
        <dbReference type="Proteomes" id="UP000671908"/>
    </source>
</evidence>
<feature type="domain" description="PIN" evidence="1">
    <location>
        <begin position="10"/>
        <end position="67"/>
    </location>
</feature>
<gene>
    <name evidence="2" type="ORF">HRQ91_07040</name>
</gene>
<dbReference type="PANTHER" id="PTHR36173:SF2">
    <property type="entry name" value="RIBONUCLEASE VAPC16"/>
    <property type="match status" value="1"/>
</dbReference>
<organism evidence="2 3">
    <name type="scientific">Treponema parvum</name>
    <dbReference type="NCBI Taxonomy" id="138851"/>
    <lineage>
        <taxon>Bacteria</taxon>
        <taxon>Pseudomonadati</taxon>
        <taxon>Spirochaetota</taxon>
        <taxon>Spirochaetia</taxon>
        <taxon>Spirochaetales</taxon>
        <taxon>Treponemataceae</taxon>
        <taxon>Treponema</taxon>
    </lineage>
</organism>
<evidence type="ECO:0000313" key="2">
    <source>
        <dbReference type="EMBL" id="QTQ15159.1"/>
    </source>
</evidence>
<dbReference type="KEGG" id="tpav:HRQ91_07040"/>
<name>A0A975F7E5_9SPIR</name>
<protein>
    <submittedName>
        <fullName evidence="2">PIN domain-containing protein</fullName>
    </submittedName>
</protein>